<dbReference type="CDD" id="cd05121">
    <property type="entry name" value="ABC1_ADCK3-like"/>
    <property type="match status" value="1"/>
</dbReference>
<accession>A0ABP8KDA8</accession>
<dbReference type="InterPro" id="IPR050154">
    <property type="entry name" value="UbiB_kinase"/>
</dbReference>
<dbReference type="PANTHER" id="PTHR10566:SF113">
    <property type="entry name" value="PROTEIN ACTIVITY OF BC1 COMPLEX KINASE 7, CHLOROPLASTIC"/>
    <property type="match status" value="1"/>
</dbReference>
<name>A0ABP8KDA8_9MICO</name>
<keyword evidence="2" id="KW-0812">Transmembrane</keyword>
<dbReference type="InterPro" id="IPR000719">
    <property type="entry name" value="Prot_kinase_dom"/>
</dbReference>
<dbReference type="PROSITE" id="PS50011">
    <property type="entry name" value="PROTEIN_KINASE_DOM"/>
    <property type="match status" value="1"/>
</dbReference>
<feature type="transmembrane region" description="Helical" evidence="2">
    <location>
        <begin position="514"/>
        <end position="541"/>
    </location>
</feature>
<comment type="similarity">
    <text evidence="1">Belongs to the protein kinase superfamily. ADCK protein kinase family.</text>
</comment>
<dbReference type="InterPro" id="IPR011009">
    <property type="entry name" value="Kinase-like_dom_sf"/>
</dbReference>
<proteinExistence type="inferred from homology"/>
<dbReference type="Pfam" id="PF03109">
    <property type="entry name" value="ABC1"/>
    <property type="match status" value="1"/>
</dbReference>
<dbReference type="InterPro" id="IPR004147">
    <property type="entry name" value="ABC1_dom"/>
</dbReference>
<dbReference type="EMBL" id="BAABGM010000011">
    <property type="protein sequence ID" value="GAA4404518.1"/>
    <property type="molecule type" value="Genomic_DNA"/>
</dbReference>
<feature type="domain" description="Protein kinase" evidence="3">
    <location>
        <begin position="118"/>
        <end position="482"/>
    </location>
</feature>
<evidence type="ECO:0000259" key="3">
    <source>
        <dbReference type="PROSITE" id="PS50011"/>
    </source>
</evidence>
<keyword evidence="5" id="KW-1185">Reference proteome</keyword>
<evidence type="ECO:0000313" key="4">
    <source>
        <dbReference type="EMBL" id="GAA4404518.1"/>
    </source>
</evidence>
<organism evidence="4 5">
    <name type="scientific">Fodinibacter luteus</name>
    <dbReference type="NCBI Taxonomy" id="552064"/>
    <lineage>
        <taxon>Bacteria</taxon>
        <taxon>Bacillati</taxon>
        <taxon>Actinomycetota</taxon>
        <taxon>Actinomycetes</taxon>
        <taxon>Micrococcales</taxon>
        <taxon>Intrasporangiaceae</taxon>
        <taxon>Fodinibacter (ex Wang et al. 2009)</taxon>
    </lineage>
</organism>
<sequence>MATLTDAASRYARLTALLLRYGRSDLVSGAGLDEFAVADDAPLGEEDKARRFAADLEAMGPTYIKLGQLLSTRFDLLPASYTTALASLQDSVAPIPFDDVKQVIEEDFGVGLRHVFAEFDEEPVAAASLGQVHRAVLPSGREVVVKVQRPDAREVVRADMETMARLAELADRRTDVGRRYGFAKLLAEFRRTLAGELDYLREARNLARFVELTEDYDLITVPEPVVGHCRPRVLTMERIDGRKVTDVSPLGLMDYDTRPIVEQLFQCYLRMMLDKGVLHADPHPGNLMLTTDGRLALLDLGMVVTVPPRLQDRVVKLLLAIMDGDGEEAALVLASMGHPLDGYDAAAFRGDVSHLVSEAVASGSGIQAGTVLVELSRLSGTHGLRPPAEMSMIGKALLNLDQATLHLDPSFEPAEAIRDNVSQILAGGLQVSPGGIVAAAIEAKEFTSQLPKRANRIMDSLAEGEFSIRVQAIDEERLHTVLQRVANRITLGIVIAATVLGASLMMRVPSTTLWFGYPAIAMAFFLFAVVAGVALAVWILLTDRKVAHRPRNDRP</sequence>
<evidence type="ECO:0000256" key="1">
    <source>
        <dbReference type="ARBA" id="ARBA00009670"/>
    </source>
</evidence>
<keyword evidence="2" id="KW-1133">Transmembrane helix</keyword>
<gene>
    <name evidence="4" type="ORF">GCM10023168_17300</name>
</gene>
<protein>
    <submittedName>
        <fullName evidence="4">AarF/UbiB family protein</fullName>
    </submittedName>
</protein>
<dbReference type="SUPFAM" id="SSF56112">
    <property type="entry name" value="Protein kinase-like (PK-like)"/>
    <property type="match status" value="1"/>
</dbReference>
<evidence type="ECO:0000313" key="5">
    <source>
        <dbReference type="Proteomes" id="UP001500945"/>
    </source>
</evidence>
<comment type="caution">
    <text evidence="4">The sequence shown here is derived from an EMBL/GenBank/DDBJ whole genome shotgun (WGS) entry which is preliminary data.</text>
</comment>
<feature type="transmembrane region" description="Helical" evidence="2">
    <location>
        <begin position="489"/>
        <end position="508"/>
    </location>
</feature>
<reference evidence="5" key="1">
    <citation type="journal article" date="2019" name="Int. J. Syst. Evol. Microbiol.">
        <title>The Global Catalogue of Microorganisms (GCM) 10K type strain sequencing project: providing services to taxonomists for standard genome sequencing and annotation.</title>
        <authorList>
            <consortium name="The Broad Institute Genomics Platform"/>
            <consortium name="The Broad Institute Genome Sequencing Center for Infectious Disease"/>
            <person name="Wu L."/>
            <person name="Ma J."/>
        </authorList>
    </citation>
    <scope>NUCLEOTIDE SEQUENCE [LARGE SCALE GENOMIC DNA]</scope>
    <source>
        <strain evidence="5">JCM 17809</strain>
    </source>
</reference>
<dbReference type="PANTHER" id="PTHR10566">
    <property type="entry name" value="CHAPERONE-ACTIVITY OF BC1 COMPLEX CABC1 -RELATED"/>
    <property type="match status" value="1"/>
</dbReference>
<dbReference type="RefSeq" id="WP_345204695.1">
    <property type="nucleotide sequence ID" value="NZ_BAABGM010000011.1"/>
</dbReference>
<keyword evidence="2" id="KW-0472">Membrane</keyword>
<dbReference type="Proteomes" id="UP001500945">
    <property type="component" value="Unassembled WGS sequence"/>
</dbReference>
<evidence type="ECO:0000256" key="2">
    <source>
        <dbReference type="SAM" id="Phobius"/>
    </source>
</evidence>